<keyword evidence="3" id="KW-1185">Reference proteome</keyword>
<dbReference type="InParanoid" id="F6HJY3"/>
<dbReference type="EMBL" id="FN595990">
    <property type="protein sequence ID" value="CCB54986.1"/>
    <property type="molecule type" value="Genomic_DNA"/>
</dbReference>
<sequence>MSNPQNPGSAAPVTVDASTDAIMDDASKNILDERSTPRENKTRKKNPKK</sequence>
<feature type="region of interest" description="Disordered" evidence="1">
    <location>
        <begin position="1"/>
        <end position="49"/>
    </location>
</feature>
<dbReference type="AlphaFoldDB" id="F6HJY3"/>
<organism evidence="2 3">
    <name type="scientific">Vitis vinifera</name>
    <name type="common">Grape</name>
    <dbReference type="NCBI Taxonomy" id="29760"/>
    <lineage>
        <taxon>Eukaryota</taxon>
        <taxon>Viridiplantae</taxon>
        <taxon>Streptophyta</taxon>
        <taxon>Embryophyta</taxon>
        <taxon>Tracheophyta</taxon>
        <taxon>Spermatophyta</taxon>
        <taxon>Magnoliopsida</taxon>
        <taxon>eudicotyledons</taxon>
        <taxon>Gunneridae</taxon>
        <taxon>Pentapetalae</taxon>
        <taxon>rosids</taxon>
        <taxon>Vitales</taxon>
        <taxon>Vitaceae</taxon>
        <taxon>Viteae</taxon>
        <taxon>Vitis</taxon>
    </lineage>
</organism>
<evidence type="ECO:0000313" key="3">
    <source>
        <dbReference type="Proteomes" id="UP000009183"/>
    </source>
</evidence>
<feature type="compositionally biased region" description="Basic and acidic residues" evidence="1">
    <location>
        <begin position="25"/>
        <end position="40"/>
    </location>
</feature>
<evidence type="ECO:0000256" key="1">
    <source>
        <dbReference type="SAM" id="MobiDB-lite"/>
    </source>
</evidence>
<dbReference type="HOGENOM" id="CLU_3145533_0_0_1"/>
<accession>F6HJY3</accession>
<name>F6HJY3_VITVI</name>
<protein>
    <submittedName>
        <fullName evidence="2">Uncharacterized protein</fullName>
    </submittedName>
</protein>
<proteinExistence type="predicted"/>
<evidence type="ECO:0000313" key="2">
    <source>
        <dbReference type="EMBL" id="CCB54986.1"/>
    </source>
</evidence>
<dbReference type="PaxDb" id="29760-VIT_12s0035g02160.t01"/>
<reference evidence="3" key="1">
    <citation type="journal article" date="2007" name="Nature">
        <title>The grapevine genome sequence suggests ancestral hexaploidization in major angiosperm phyla.</title>
        <authorList>
            <consortium name="The French-Italian Public Consortium for Grapevine Genome Characterization."/>
            <person name="Jaillon O."/>
            <person name="Aury J.-M."/>
            <person name="Noel B."/>
            <person name="Policriti A."/>
            <person name="Clepet C."/>
            <person name="Casagrande A."/>
            <person name="Choisne N."/>
            <person name="Aubourg S."/>
            <person name="Vitulo N."/>
            <person name="Jubin C."/>
            <person name="Vezzi A."/>
            <person name="Legeai F."/>
            <person name="Hugueney P."/>
            <person name="Dasilva C."/>
            <person name="Horner D."/>
            <person name="Mica E."/>
            <person name="Jublot D."/>
            <person name="Poulain J."/>
            <person name="Bruyere C."/>
            <person name="Billault A."/>
            <person name="Segurens B."/>
            <person name="Gouyvenoux M."/>
            <person name="Ugarte E."/>
            <person name="Cattonaro F."/>
            <person name="Anthouard V."/>
            <person name="Vico V."/>
            <person name="Del Fabbro C."/>
            <person name="Alaux M."/>
            <person name="Di Gaspero G."/>
            <person name="Dumas V."/>
            <person name="Felice N."/>
            <person name="Paillard S."/>
            <person name="Juman I."/>
            <person name="Moroldo M."/>
            <person name="Scalabrin S."/>
            <person name="Canaguier A."/>
            <person name="Le Clainche I."/>
            <person name="Malacrida G."/>
            <person name="Durand E."/>
            <person name="Pesole G."/>
            <person name="Laucou V."/>
            <person name="Chatelet P."/>
            <person name="Merdinoglu D."/>
            <person name="Delledonne M."/>
            <person name="Pezzotti M."/>
            <person name="Lecharny A."/>
            <person name="Scarpelli C."/>
            <person name="Artiguenave F."/>
            <person name="Pe M.E."/>
            <person name="Valle G."/>
            <person name="Morgante M."/>
            <person name="Caboche M."/>
            <person name="Adam-Blondon A.-F."/>
            <person name="Weissenbach J."/>
            <person name="Quetier F."/>
            <person name="Wincker P."/>
        </authorList>
    </citation>
    <scope>NUCLEOTIDE SEQUENCE [LARGE SCALE GENOMIC DNA]</scope>
    <source>
        <strain evidence="3">cv. Pinot noir / PN40024</strain>
    </source>
</reference>
<dbReference type="Proteomes" id="UP000009183">
    <property type="component" value="Chromosome 12"/>
</dbReference>
<gene>
    <name evidence="2" type="ordered locus">VIT_12s0035g02160</name>
</gene>